<dbReference type="SUPFAM" id="SSF75217">
    <property type="entry name" value="alpha/beta knot"/>
    <property type="match status" value="1"/>
</dbReference>
<dbReference type="PANTHER" id="PTHR30027">
    <property type="entry name" value="RIBOSOMAL RNA SMALL SUBUNIT METHYLTRANSFERASE E"/>
    <property type="match status" value="1"/>
</dbReference>
<dbReference type="CDD" id="cd18084">
    <property type="entry name" value="RsmE-like"/>
    <property type="match status" value="1"/>
</dbReference>
<evidence type="ECO:0000256" key="9">
    <source>
        <dbReference type="ARBA" id="ARBA00022691"/>
    </source>
</evidence>
<name>A0A1T4NEL5_9FIRM</name>
<dbReference type="RefSeq" id="WP_078664972.1">
    <property type="nucleotide sequence ID" value="NZ_FUXM01000007.1"/>
</dbReference>
<dbReference type="Gene3D" id="3.40.1280.10">
    <property type="match status" value="1"/>
</dbReference>
<dbReference type="PANTHER" id="PTHR30027:SF3">
    <property type="entry name" value="16S RRNA (URACIL(1498)-N(3))-METHYLTRANSFERASE"/>
    <property type="match status" value="1"/>
</dbReference>
<dbReference type="InterPro" id="IPR029026">
    <property type="entry name" value="tRNA_m1G_MTases_N"/>
</dbReference>
<evidence type="ECO:0000256" key="7">
    <source>
        <dbReference type="ARBA" id="ARBA00022603"/>
    </source>
</evidence>
<evidence type="ECO:0000256" key="5">
    <source>
        <dbReference type="ARBA" id="ARBA00022490"/>
    </source>
</evidence>
<dbReference type="InterPro" id="IPR046887">
    <property type="entry name" value="RsmE_PUA-like"/>
</dbReference>
<accession>A0A1T4NEL5</accession>
<comment type="similarity">
    <text evidence="2 12">Belongs to the RNA methyltransferase RsmE family.</text>
</comment>
<dbReference type="EMBL" id="FUXM01000007">
    <property type="protein sequence ID" value="SJZ77674.1"/>
    <property type="molecule type" value="Genomic_DNA"/>
</dbReference>
<keyword evidence="5 12" id="KW-0963">Cytoplasm</keyword>
<dbReference type="GO" id="GO:0005737">
    <property type="term" value="C:cytoplasm"/>
    <property type="evidence" value="ECO:0007669"/>
    <property type="project" value="UniProtKB-SubCell"/>
</dbReference>
<dbReference type="Proteomes" id="UP000189933">
    <property type="component" value="Unassembled WGS sequence"/>
</dbReference>
<dbReference type="PIRSF" id="PIRSF015601">
    <property type="entry name" value="MTase_slr0722"/>
    <property type="match status" value="1"/>
</dbReference>
<keyword evidence="8 12" id="KW-0808">Transferase</keyword>
<organism evidence="15 16">
    <name type="scientific">Carboxydocella sporoproducens DSM 16521</name>
    <dbReference type="NCBI Taxonomy" id="1121270"/>
    <lineage>
        <taxon>Bacteria</taxon>
        <taxon>Bacillati</taxon>
        <taxon>Bacillota</taxon>
        <taxon>Clostridia</taxon>
        <taxon>Eubacteriales</taxon>
        <taxon>Clostridiales Family XVI. Incertae Sedis</taxon>
        <taxon>Carboxydocella</taxon>
    </lineage>
</organism>
<dbReference type="SUPFAM" id="SSF88697">
    <property type="entry name" value="PUA domain-like"/>
    <property type="match status" value="1"/>
</dbReference>
<dbReference type="NCBIfam" id="NF008692">
    <property type="entry name" value="PRK11713.1-5"/>
    <property type="match status" value="1"/>
</dbReference>
<feature type="domain" description="Ribosomal RNA small subunit methyltransferase E methyltransferase" evidence="13">
    <location>
        <begin position="73"/>
        <end position="241"/>
    </location>
</feature>
<dbReference type="InterPro" id="IPR029028">
    <property type="entry name" value="Alpha/beta_knot_MTases"/>
</dbReference>
<dbReference type="EC" id="2.1.1.193" evidence="3 12"/>
<keyword evidence="6 12" id="KW-0698">rRNA processing</keyword>
<keyword evidence="7 12" id="KW-0489">Methyltransferase</keyword>
<evidence type="ECO:0000256" key="10">
    <source>
        <dbReference type="ARBA" id="ARBA00025699"/>
    </source>
</evidence>
<evidence type="ECO:0000313" key="16">
    <source>
        <dbReference type="Proteomes" id="UP000189933"/>
    </source>
</evidence>
<dbReference type="GO" id="GO:0070475">
    <property type="term" value="P:rRNA base methylation"/>
    <property type="evidence" value="ECO:0007669"/>
    <property type="project" value="TreeGrafter"/>
</dbReference>
<evidence type="ECO:0000259" key="13">
    <source>
        <dbReference type="Pfam" id="PF04452"/>
    </source>
</evidence>
<keyword evidence="9 12" id="KW-0949">S-adenosyl-L-methionine</keyword>
<evidence type="ECO:0000256" key="12">
    <source>
        <dbReference type="PIRNR" id="PIRNR015601"/>
    </source>
</evidence>
<gene>
    <name evidence="15" type="ORF">SAMN02745885_00872</name>
</gene>
<comment type="function">
    <text evidence="10 12">Specifically methylates the N3 position of the uracil ring of uridine 1498 (m3U1498) in 16S rRNA. Acts on the fully assembled 30S ribosomal subunit.</text>
</comment>
<evidence type="ECO:0000256" key="1">
    <source>
        <dbReference type="ARBA" id="ARBA00004496"/>
    </source>
</evidence>
<proteinExistence type="inferred from homology"/>
<reference evidence="16" key="1">
    <citation type="submission" date="2017-02" db="EMBL/GenBank/DDBJ databases">
        <authorList>
            <person name="Varghese N."/>
            <person name="Submissions S."/>
        </authorList>
    </citation>
    <scope>NUCLEOTIDE SEQUENCE [LARGE SCALE GENOMIC DNA]</scope>
    <source>
        <strain evidence="16">DSM 16521</strain>
    </source>
</reference>
<dbReference type="InterPro" id="IPR046886">
    <property type="entry name" value="RsmE_MTase_dom"/>
</dbReference>
<comment type="subcellular location">
    <subcellularLocation>
        <location evidence="1 12">Cytoplasm</location>
    </subcellularLocation>
</comment>
<evidence type="ECO:0000256" key="2">
    <source>
        <dbReference type="ARBA" id="ARBA00005528"/>
    </source>
</evidence>
<dbReference type="Pfam" id="PF04452">
    <property type="entry name" value="Methyltrans_RNA"/>
    <property type="match status" value="1"/>
</dbReference>
<dbReference type="AlphaFoldDB" id="A0A1T4NEL5"/>
<dbReference type="Pfam" id="PF20260">
    <property type="entry name" value="PUA_4"/>
    <property type="match status" value="1"/>
</dbReference>
<comment type="catalytic activity">
    <reaction evidence="11 12">
        <text>uridine(1498) in 16S rRNA + S-adenosyl-L-methionine = N(3)-methyluridine(1498) in 16S rRNA + S-adenosyl-L-homocysteine + H(+)</text>
        <dbReference type="Rhea" id="RHEA:42920"/>
        <dbReference type="Rhea" id="RHEA-COMP:10283"/>
        <dbReference type="Rhea" id="RHEA-COMP:10284"/>
        <dbReference type="ChEBI" id="CHEBI:15378"/>
        <dbReference type="ChEBI" id="CHEBI:57856"/>
        <dbReference type="ChEBI" id="CHEBI:59789"/>
        <dbReference type="ChEBI" id="CHEBI:65315"/>
        <dbReference type="ChEBI" id="CHEBI:74502"/>
        <dbReference type="EC" id="2.1.1.193"/>
    </reaction>
</comment>
<evidence type="ECO:0000313" key="15">
    <source>
        <dbReference type="EMBL" id="SJZ77674.1"/>
    </source>
</evidence>
<protein>
    <recommendedName>
        <fullName evidence="4 12">Ribosomal RNA small subunit methyltransferase E</fullName>
        <ecNumber evidence="3 12">2.1.1.193</ecNumber>
    </recommendedName>
</protein>
<evidence type="ECO:0000256" key="4">
    <source>
        <dbReference type="ARBA" id="ARBA00013673"/>
    </source>
</evidence>
<evidence type="ECO:0000256" key="11">
    <source>
        <dbReference type="ARBA" id="ARBA00047944"/>
    </source>
</evidence>
<evidence type="ECO:0000256" key="3">
    <source>
        <dbReference type="ARBA" id="ARBA00012328"/>
    </source>
</evidence>
<sequence>MTRFFVQPEQIGEQYITITGDDAYHLARVLRAKPGELLEAVCGDGYVYSGEIVEIAKDRVFARRQERQPDLSESPLEICLVQGLPKGEKMELVLQKGTELGVKRFIPLVMARTVVRLEGNKAAERVERWRKIVREAAKQCRRGLVPEVDPVATWEQLWPQIQAGDLLLLPWEEEQSRGLRQLAATLPVPGPRRVFVIIGPEGGITPEEAAAALEKGAISISLGPRILRTETAAITAISLIQYLWGDLGGEPNG</sequence>
<dbReference type="InterPro" id="IPR015947">
    <property type="entry name" value="PUA-like_sf"/>
</dbReference>
<feature type="domain" description="Ribosomal RNA small subunit methyltransferase E PUA-like" evidence="14">
    <location>
        <begin position="18"/>
        <end position="62"/>
    </location>
</feature>
<keyword evidence="16" id="KW-1185">Reference proteome</keyword>
<evidence type="ECO:0000256" key="8">
    <source>
        <dbReference type="ARBA" id="ARBA00022679"/>
    </source>
</evidence>
<dbReference type="NCBIfam" id="TIGR00046">
    <property type="entry name" value="RsmE family RNA methyltransferase"/>
    <property type="match status" value="1"/>
</dbReference>
<dbReference type="InterPro" id="IPR006700">
    <property type="entry name" value="RsmE"/>
</dbReference>
<evidence type="ECO:0000259" key="14">
    <source>
        <dbReference type="Pfam" id="PF20260"/>
    </source>
</evidence>
<evidence type="ECO:0000256" key="6">
    <source>
        <dbReference type="ARBA" id="ARBA00022552"/>
    </source>
</evidence>
<dbReference type="OrthoDB" id="9815641at2"/>
<dbReference type="GO" id="GO:0070042">
    <property type="term" value="F:rRNA (uridine-N3-)-methyltransferase activity"/>
    <property type="evidence" value="ECO:0007669"/>
    <property type="project" value="TreeGrafter"/>
</dbReference>